<reference evidence="1" key="1">
    <citation type="submission" date="2018-02" db="EMBL/GenBank/DDBJ databases">
        <title>Rhizophora mucronata_Transcriptome.</title>
        <authorList>
            <person name="Meera S.P."/>
            <person name="Sreeshan A."/>
            <person name="Augustine A."/>
        </authorList>
    </citation>
    <scope>NUCLEOTIDE SEQUENCE</scope>
    <source>
        <tissue evidence="1">Leaf</tissue>
    </source>
</reference>
<proteinExistence type="predicted"/>
<protein>
    <submittedName>
        <fullName evidence="1">Uncharacterized protein</fullName>
    </submittedName>
</protein>
<name>A0A2P2PR18_RHIMU</name>
<organism evidence="1">
    <name type="scientific">Rhizophora mucronata</name>
    <name type="common">Asiatic mangrove</name>
    <dbReference type="NCBI Taxonomy" id="61149"/>
    <lineage>
        <taxon>Eukaryota</taxon>
        <taxon>Viridiplantae</taxon>
        <taxon>Streptophyta</taxon>
        <taxon>Embryophyta</taxon>
        <taxon>Tracheophyta</taxon>
        <taxon>Spermatophyta</taxon>
        <taxon>Magnoliopsida</taxon>
        <taxon>eudicotyledons</taxon>
        <taxon>Gunneridae</taxon>
        <taxon>Pentapetalae</taxon>
        <taxon>rosids</taxon>
        <taxon>fabids</taxon>
        <taxon>Malpighiales</taxon>
        <taxon>Rhizophoraceae</taxon>
        <taxon>Rhizophora</taxon>
    </lineage>
</organism>
<evidence type="ECO:0000313" key="1">
    <source>
        <dbReference type="EMBL" id="MBX57190.1"/>
    </source>
</evidence>
<sequence>MEGGKDSSKRKYVWFRHFLAILEMNAFDEAVHHCMLQPVI</sequence>
<dbReference type="EMBL" id="GGEC01076706">
    <property type="protein sequence ID" value="MBX57190.1"/>
    <property type="molecule type" value="Transcribed_RNA"/>
</dbReference>
<dbReference type="AlphaFoldDB" id="A0A2P2PR18"/>
<accession>A0A2P2PR18</accession>